<comment type="caution">
    <text evidence="3">The sequence shown here is derived from an EMBL/GenBank/DDBJ whole genome shotgun (WGS) entry which is preliminary data.</text>
</comment>
<evidence type="ECO:0000313" key="4">
    <source>
        <dbReference type="Proteomes" id="UP000324897"/>
    </source>
</evidence>
<feature type="compositionally biased region" description="Polar residues" evidence="1">
    <location>
        <begin position="295"/>
        <end position="304"/>
    </location>
</feature>
<dbReference type="Gramene" id="TVU16007">
    <property type="protein sequence ID" value="TVU16007"/>
    <property type="gene ID" value="EJB05_39553"/>
</dbReference>
<dbReference type="OrthoDB" id="1927797at2759"/>
<dbReference type="GO" id="GO:0010020">
    <property type="term" value="P:chloroplast fission"/>
    <property type="evidence" value="ECO:0007669"/>
    <property type="project" value="InterPro"/>
</dbReference>
<keyword evidence="2" id="KW-0812">Transmembrane</keyword>
<gene>
    <name evidence="3" type="ORF">EJB05_39553</name>
</gene>
<keyword evidence="2" id="KW-1133">Transmembrane helix</keyword>
<sequence length="321" mass="35526">MAPASVAISLSFRFLPPPRLLRGRLRPQSIRASSSTSGVEGGDWKVGALEKRVGDLRALVSSVPPAVVSIRKNIGLNFVTVVCLGVAFLASVARRVIRRIRESDNKGSVADLVRRGQLKSGQRGGTKLRAYDDPFNNPLVKIDEGASTAQMFGKEYRLAPVRLTKEQQAMHQKRRSRSYQWKRPTVFLREGDSLPPDVDPDTVRWIPANHPFAAASSEVDEETAKQNVYQKDGVSSRIKAEHEALQTRLEASNDVTKLHSYPRNMQGNEIPGESSGSMQGDEAPLKLSGEPSEFHSLQNQNRQPVDSGRQPVSLPKRMEKQ</sequence>
<keyword evidence="4" id="KW-1185">Reference proteome</keyword>
<protein>
    <recommendedName>
        <fullName evidence="5">Protein MULTIPLE CHLOROPLAST DIVISION SITE 1</fullName>
    </recommendedName>
</protein>
<dbReference type="Proteomes" id="UP000324897">
    <property type="component" value="Unassembled WGS sequence"/>
</dbReference>
<evidence type="ECO:0008006" key="5">
    <source>
        <dbReference type="Google" id="ProtNLM"/>
    </source>
</evidence>
<feature type="transmembrane region" description="Helical" evidence="2">
    <location>
        <begin position="74"/>
        <end position="93"/>
    </location>
</feature>
<dbReference type="PANTHER" id="PTHR36317:SF1">
    <property type="entry name" value="PROTEIN MULTIPLE CHLOROPLAST DIVISION SITE 1"/>
    <property type="match status" value="1"/>
</dbReference>
<feature type="region of interest" description="Disordered" evidence="1">
    <location>
        <begin position="215"/>
        <end position="235"/>
    </location>
</feature>
<evidence type="ECO:0000256" key="2">
    <source>
        <dbReference type="SAM" id="Phobius"/>
    </source>
</evidence>
<evidence type="ECO:0000256" key="1">
    <source>
        <dbReference type="SAM" id="MobiDB-lite"/>
    </source>
</evidence>
<dbReference type="EMBL" id="RWGY01000031">
    <property type="protein sequence ID" value="TVU16007.1"/>
    <property type="molecule type" value="Genomic_DNA"/>
</dbReference>
<reference evidence="3 4" key="1">
    <citation type="journal article" date="2019" name="Sci. Rep.">
        <title>A high-quality genome of Eragrostis curvula grass provides insights into Poaceae evolution and supports new strategies to enhance forage quality.</title>
        <authorList>
            <person name="Carballo J."/>
            <person name="Santos B.A.C.M."/>
            <person name="Zappacosta D."/>
            <person name="Garbus I."/>
            <person name="Selva J.P."/>
            <person name="Gallo C.A."/>
            <person name="Diaz A."/>
            <person name="Albertini E."/>
            <person name="Caccamo M."/>
            <person name="Echenique V."/>
        </authorList>
    </citation>
    <scope>NUCLEOTIDE SEQUENCE [LARGE SCALE GENOMIC DNA]</scope>
    <source>
        <strain evidence="4">cv. Victoria</strain>
        <tissue evidence="3">Leaf</tissue>
    </source>
</reference>
<feature type="region of interest" description="Disordered" evidence="1">
    <location>
        <begin position="248"/>
        <end position="321"/>
    </location>
</feature>
<dbReference type="InterPro" id="IPR034572">
    <property type="entry name" value="MCD1"/>
</dbReference>
<dbReference type="GO" id="GO:0009706">
    <property type="term" value="C:chloroplast inner membrane"/>
    <property type="evidence" value="ECO:0007669"/>
    <property type="project" value="TreeGrafter"/>
</dbReference>
<organism evidence="3 4">
    <name type="scientific">Eragrostis curvula</name>
    <name type="common">weeping love grass</name>
    <dbReference type="NCBI Taxonomy" id="38414"/>
    <lineage>
        <taxon>Eukaryota</taxon>
        <taxon>Viridiplantae</taxon>
        <taxon>Streptophyta</taxon>
        <taxon>Embryophyta</taxon>
        <taxon>Tracheophyta</taxon>
        <taxon>Spermatophyta</taxon>
        <taxon>Magnoliopsida</taxon>
        <taxon>Liliopsida</taxon>
        <taxon>Poales</taxon>
        <taxon>Poaceae</taxon>
        <taxon>PACMAD clade</taxon>
        <taxon>Chloridoideae</taxon>
        <taxon>Eragrostideae</taxon>
        <taxon>Eragrostidinae</taxon>
        <taxon>Eragrostis</taxon>
    </lineage>
</organism>
<dbReference type="AlphaFoldDB" id="A0A5J9TXU3"/>
<dbReference type="PANTHER" id="PTHR36317">
    <property type="entry name" value="PROTEIN MULTIPLE CHLOROPLAST DIVISION SITE 1"/>
    <property type="match status" value="1"/>
</dbReference>
<accession>A0A5J9TXU3</accession>
<evidence type="ECO:0000313" key="3">
    <source>
        <dbReference type="EMBL" id="TVU16007.1"/>
    </source>
</evidence>
<name>A0A5J9TXU3_9POAL</name>
<proteinExistence type="predicted"/>
<keyword evidence="2" id="KW-0472">Membrane</keyword>